<feature type="compositionally biased region" description="Polar residues" evidence="1">
    <location>
        <begin position="65"/>
        <end position="82"/>
    </location>
</feature>
<feature type="region of interest" description="Disordered" evidence="1">
    <location>
        <begin position="905"/>
        <end position="1030"/>
    </location>
</feature>
<organism evidence="2 3">
    <name type="scientific">Tegillarca granosa</name>
    <name type="common">Malaysian cockle</name>
    <name type="synonym">Anadara granosa</name>
    <dbReference type="NCBI Taxonomy" id="220873"/>
    <lineage>
        <taxon>Eukaryota</taxon>
        <taxon>Metazoa</taxon>
        <taxon>Spiralia</taxon>
        <taxon>Lophotrochozoa</taxon>
        <taxon>Mollusca</taxon>
        <taxon>Bivalvia</taxon>
        <taxon>Autobranchia</taxon>
        <taxon>Pteriomorphia</taxon>
        <taxon>Arcoida</taxon>
        <taxon>Arcoidea</taxon>
        <taxon>Arcidae</taxon>
        <taxon>Tegillarca</taxon>
    </lineage>
</organism>
<proteinExistence type="predicted"/>
<evidence type="ECO:0000313" key="2">
    <source>
        <dbReference type="EMBL" id="KAJ8306572.1"/>
    </source>
</evidence>
<feature type="region of interest" description="Disordered" evidence="1">
    <location>
        <begin position="35"/>
        <end position="86"/>
    </location>
</feature>
<reference evidence="2 3" key="1">
    <citation type="submission" date="2022-12" db="EMBL/GenBank/DDBJ databases">
        <title>Chromosome-level genome of Tegillarca granosa.</title>
        <authorList>
            <person name="Kim J."/>
        </authorList>
    </citation>
    <scope>NUCLEOTIDE SEQUENCE [LARGE SCALE GENOMIC DNA]</scope>
    <source>
        <strain evidence="2">Teg-2019</strain>
        <tissue evidence="2">Adductor muscle</tissue>
    </source>
</reference>
<evidence type="ECO:0000256" key="1">
    <source>
        <dbReference type="SAM" id="MobiDB-lite"/>
    </source>
</evidence>
<feature type="compositionally biased region" description="Polar residues" evidence="1">
    <location>
        <begin position="434"/>
        <end position="444"/>
    </location>
</feature>
<keyword evidence="3" id="KW-1185">Reference proteome</keyword>
<name>A0ABQ9ERK2_TEGGR</name>
<evidence type="ECO:0000313" key="3">
    <source>
        <dbReference type="Proteomes" id="UP001217089"/>
    </source>
</evidence>
<dbReference type="EMBL" id="JARBDR010000813">
    <property type="protein sequence ID" value="KAJ8306572.1"/>
    <property type="molecule type" value="Genomic_DNA"/>
</dbReference>
<dbReference type="Proteomes" id="UP001217089">
    <property type="component" value="Unassembled WGS sequence"/>
</dbReference>
<feature type="compositionally biased region" description="Polar residues" evidence="1">
    <location>
        <begin position="35"/>
        <end position="53"/>
    </location>
</feature>
<gene>
    <name evidence="2" type="ORF">KUTeg_017117</name>
</gene>
<feature type="region of interest" description="Disordered" evidence="1">
    <location>
        <begin position="782"/>
        <end position="862"/>
    </location>
</feature>
<accession>A0ABQ9ERK2</accession>
<protein>
    <submittedName>
        <fullName evidence="2">Uncharacterized protein</fullName>
    </submittedName>
</protein>
<sequence length="1066" mass="115521">MAAAQNLQKANPYMAEQFQQMENCIKKVDSLPVSQKSSNPSYAVPSCSRNSPVVSDHSLQESNRRSPYSSLSVPYTTSRTPSPWQPGIKHSDGYVINDNTISNVKCNSNSVQRSYAENVNFGHAASLNELPLSNSVTRNSLSNGPISNPALSSHYTCTTTLTNSVSSATTVTTSHYNIAGVDSHQNYKHFLTQTMAKEQNARPSTNGPLSISDTDLAIKSVAQSGHEFPMMNKSSKLPSSSLSKSLNSASLTSVNVDRKGKSPVIYGPGGESVSLDNSLCFSSATEPAENVLHTQVNCDFDGSGFEQKGAEHLMKSQLHNNIEQQKGSNITSKYTRKSPASSMLNSLSQQYFNPALPLAKRLTESVQKLVKPLPFSDSSTLPQSQKKLSVSTAGNKANANPPSSNSTRINRTQHEFGSAKHNSGVTEGFPMHDLTSSHPDNSKTVSDIAATECVSIDDTHTKSVENRLKDDTDRLHKDLISNSVTSTITAVTGVDCIKQTSVASASIQDKCGTLTMSCSVGNGLDSVQNVHATSYSEGSIVSSSNIASEISLPITGTTSFSSNRPISNCLNSEGENLESKSDTQVGNSQESNYLKNMPSCESVFSVNSIPSHNSQTSNCDDRLINKTVDSMIDSVHSNTNTVKQSHTAECNKSSFRNTQKTAVITTSVTQHCNVSESNVITLSSQNLQQDASMSPEKLLNESSTHTSCSLTASSNPGYTSCTESILPKYTVVKTQNIENSSDDNTKIHMQISKDTENPSSSSEAVASLEDTKKTIDELENTALSSGIRHSRQETSDCGDESQPPLTMTLRKRNTSESSDTSPTLQHNLRPKRINTGETVEGVKQTASENETTTMSLRTSRRRKNAQNDLDLVETSKKINLEDVEGTRHATRSTDVKENITVVSNKSEAERKVEPLGINCSDESNDSVSSVDTVKTGLRARSQPKSGQIEIKSGVKEQPSTRRNSQSRRGRQSPITIQDKLVTVSTRDKSPVRGSRTRGQISPNVEQHEDVGKRSTRSTSTNSKSKGKLRQSMGINVVRMQPKLYLLQTRGDGRLETIDKMKAVSCK</sequence>
<feature type="compositionally biased region" description="Polar residues" evidence="1">
    <location>
        <begin position="376"/>
        <end position="395"/>
    </location>
</feature>
<feature type="region of interest" description="Disordered" evidence="1">
    <location>
        <begin position="373"/>
        <end position="444"/>
    </location>
</feature>
<feature type="compositionally biased region" description="Low complexity" evidence="1">
    <location>
        <begin position="397"/>
        <end position="406"/>
    </location>
</feature>
<feature type="compositionally biased region" description="Polar residues" evidence="1">
    <location>
        <begin position="815"/>
        <end position="826"/>
    </location>
</feature>
<comment type="caution">
    <text evidence="2">The sequence shown here is derived from an EMBL/GenBank/DDBJ whole genome shotgun (WGS) entry which is preliminary data.</text>
</comment>